<keyword evidence="6" id="KW-1185">Reference proteome</keyword>
<dbReference type="PANTHER" id="PTHR44688">
    <property type="entry name" value="DNA-BINDING TRANSCRIPTIONAL ACTIVATOR DEVR_DOSR"/>
    <property type="match status" value="1"/>
</dbReference>
<dbReference type="InterPro" id="IPR016032">
    <property type="entry name" value="Sig_transdc_resp-reg_C-effctor"/>
</dbReference>
<name>A0ABS2LKH2_9CELL</name>
<dbReference type="RefSeq" id="WP_205308616.1">
    <property type="nucleotide sequence ID" value="NZ_BAAAVF010000001.1"/>
</dbReference>
<dbReference type="Pfam" id="PF00196">
    <property type="entry name" value="GerE"/>
    <property type="match status" value="1"/>
</dbReference>
<comment type="caution">
    <text evidence="5">The sequence shown here is derived from an EMBL/GenBank/DDBJ whole genome shotgun (WGS) entry which is preliminary data.</text>
</comment>
<keyword evidence="3" id="KW-0804">Transcription</keyword>
<keyword evidence="2 5" id="KW-0238">DNA-binding</keyword>
<evidence type="ECO:0000256" key="2">
    <source>
        <dbReference type="ARBA" id="ARBA00023125"/>
    </source>
</evidence>
<dbReference type="InterPro" id="IPR036388">
    <property type="entry name" value="WH-like_DNA-bd_sf"/>
</dbReference>
<evidence type="ECO:0000256" key="1">
    <source>
        <dbReference type="ARBA" id="ARBA00023015"/>
    </source>
</evidence>
<dbReference type="EMBL" id="JAFBBO010000001">
    <property type="protein sequence ID" value="MBM7480931.1"/>
    <property type="molecule type" value="Genomic_DNA"/>
</dbReference>
<accession>A0ABS2LKH2</accession>
<evidence type="ECO:0000256" key="3">
    <source>
        <dbReference type="ARBA" id="ARBA00023163"/>
    </source>
</evidence>
<gene>
    <name evidence="5" type="ORF">JOD49_003851</name>
</gene>
<protein>
    <submittedName>
        <fullName evidence="5">DNA-binding CsgD family transcriptional regulator</fullName>
    </submittedName>
</protein>
<dbReference type="SUPFAM" id="SSF46894">
    <property type="entry name" value="C-terminal effector domain of the bipartite response regulators"/>
    <property type="match status" value="1"/>
</dbReference>
<dbReference type="PRINTS" id="PR00038">
    <property type="entry name" value="HTHLUXR"/>
</dbReference>
<keyword evidence="1" id="KW-0805">Transcription regulation</keyword>
<reference evidence="5 6" key="1">
    <citation type="submission" date="2021-01" db="EMBL/GenBank/DDBJ databases">
        <title>Sequencing the genomes of 1000 actinobacteria strains.</title>
        <authorList>
            <person name="Klenk H.-P."/>
        </authorList>
    </citation>
    <scope>NUCLEOTIDE SEQUENCE [LARGE SCALE GENOMIC DNA]</scope>
    <source>
        <strain evidence="5 6">DSM 46000</strain>
    </source>
</reference>
<proteinExistence type="predicted"/>
<dbReference type="CDD" id="cd06170">
    <property type="entry name" value="LuxR_C_like"/>
    <property type="match status" value="1"/>
</dbReference>
<dbReference type="SMART" id="SM00421">
    <property type="entry name" value="HTH_LUXR"/>
    <property type="match status" value="1"/>
</dbReference>
<evidence type="ECO:0000313" key="5">
    <source>
        <dbReference type="EMBL" id="MBM7480931.1"/>
    </source>
</evidence>
<dbReference type="InterPro" id="IPR000792">
    <property type="entry name" value="Tscrpt_reg_LuxR_C"/>
</dbReference>
<dbReference type="Gene3D" id="1.10.10.10">
    <property type="entry name" value="Winged helix-like DNA-binding domain superfamily/Winged helix DNA-binding domain"/>
    <property type="match status" value="1"/>
</dbReference>
<organism evidence="5 6">
    <name type="scientific">Oerskovia jenensis</name>
    <dbReference type="NCBI Taxonomy" id="162169"/>
    <lineage>
        <taxon>Bacteria</taxon>
        <taxon>Bacillati</taxon>
        <taxon>Actinomycetota</taxon>
        <taxon>Actinomycetes</taxon>
        <taxon>Micrococcales</taxon>
        <taxon>Cellulomonadaceae</taxon>
        <taxon>Oerskovia</taxon>
    </lineage>
</organism>
<dbReference type="GO" id="GO:0003677">
    <property type="term" value="F:DNA binding"/>
    <property type="evidence" value="ECO:0007669"/>
    <property type="project" value="UniProtKB-KW"/>
</dbReference>
<sequence length="216" mass="23145">MRRTAIARRTGWAGLASTTPSAVRELVDLDPFAEALIACTGSAWGSGDAGARAFIDAMRARVDGALDLVDRVDGLSDEGTAVMVAAGFAGSPFGPAVLEPLLVLSDRRIRAALEELVESGVVVRLGQDSFAVAAALSMPPRTGADPARATTPASHRELEVADLVAQGCTNYQIGQRLQVSERTIETYVRRLFTKLQVRSRSEIAAWFMTHQVLRDH</sequence>
<dbReference type="Proteomes" id="UP000698059">
    <property type="component" value="Unassembled WGS sequence"/>
</dbReference>
<dbReference type="PROSITE" id="PS00622">
    <property type="entry name" value="HTH_LUXR_1"/>
    <property type="match status" value="1"/>
</dbReference>
<evidence type="ECO:0000313" key="6">
    <source>
        <dbReference type="Proteomes" id="UP000698059"/>
    </source>
</evidence>
<evidence type="ECO:0000259" key="4">
    <source>
        <dbReference type="PROSITE" id="PS50043"/>
    </source>
</evidence>
<dbReference type="PANTHER" id="PTHR44688:SF16">
    <property type="entry name" value="DNA-BINDING TRANSCRIPTIONAL ACTIVATOR DEVR_DOSR"/>
    <property type="match status" value="1"/>
</dbReference>
<feature type="domain" description="HTH luxR-type" evidence="4">
    <location>
        <begin position="146"/>
        <end position="211"/>
    </location>
</feature>
<dbReference type="PROSITE" id="PS50043">
    <property type="entry name" value="HTH_LUXR_2"/>
    <property type="match status" value="1"/>
</dbReference>